<dbReference type="Proteomes" id="UP000045840">
    <property type="component" value="Unassembled WGS sequence"/>
</dbReference>
<sequence length="138" mass="14828">MTLALRDSNNNPIPDLAITFTTDRVNSQITNQSHSGNSYTANIDGTKVGIANIAVQLSGTLIAGLMETVTITPGARDQAQEPDILSLGQPIQECALRDGTYRRRIIDVDAMTLYDNYGNETAGVITYDLNAGRAILVT</sequence>
<dbReference type="SUPFAM" id="SSF49373">
    <property type="entry name" value="Invasin/intimin cell-adhesion fragments"/>
    <property type="match status" value="1"/>
</dbReference>
<dbReference type="InterPro" id="IPR008964">
    <property type="entry name" value="Invasin/intimin_cell_adhesion"/>
</dbReference>
<evidence type="ECO:0000313" key="2">
    <source>
        <dbReference type="EMBL" id="CRY65031.1"/>
    </source>
</evidence>
<reference evidence="2 3" key="2">
    <citation type="submission" date="2015-03" db="EMBL/GenBank/DDBJ databases">
        <authorList>
            <consortium name="Pathogen Informatics"/>
            <person name="Murphy D."/>
        </authorList>
    </citation>
    <scope>NUCLEOTIDE SEQUENCE [LARGE SCALE GENOMIC DNA]</scope>
    <source>
        <strain evidence="2">Type strain: CIP110230</strain>
        <strain evidence="3">type strain: CIP110230</strain>
    </source>
</reference>
<dbReference type="AlphaFoldDB" id="A0A0T9Q7L7"/>
<dbReference type="EMBL" id="CWJL01000004">
    <property type="protein sequence ID" value="CRY65031.1"/>
    <property type="molecule type" value="Genomic_DNA"/>
</dbReference>
<reference evidence="1" key="1">
    <citation type="submission" date="2015-03" db="EMBL/GenBank/DDBJ databases">
        <authorList>
            <person name="Murphy D."/>
        </authorList>
    </citation>
    <scope>NUCLEOTIDE SEQUENCE [LARGE SCALE GENOMIC DNA]</scope>
    <source>
        <strain evidence="1">A125KOH2</strain>
    </source>
</reference>
<dbReference type="Gene3D" id="2.60.40.10">
    <property type="entry name" value="Immunoglobulins"/>
    <property type="match status" value="1"/>
</dbReference>
<evidence type="ECO:0000313" key="4">
    <source>
        <dbReference type="Proteomes" id="UP000045840"/>
    </source>
</evidence>
<accession>A0A0T9Q7L7</accession>
<keyword evidence="3" id="KW-1185">Reference proteome</keyword>
<evidence type="ECO:0000313" key="3">
    <source>
        <dbReference type="Proteomes" id="UP000044625"/>
    </source>
</evidence>
<dbReference type="Proteomes" id="UP000044625">
    <property type="component" value="Unassembled WGS sequence"/>
</dbReference>
<reference evidence="4" key="3">
    <citation type="submission" date="2015-03" db="EMBL/GenBank/DDBJ databases">
        <authorList>
            <consortium name="Pathogen Informatics"/>
        </authorList>
    </citation>
    <scope>NUCLEOTIDE SEQUENCE [LARGE SCALE GENOMIC DNA]</scope>
    <source>
        <strain evidence="4">A125KOH2</strain>
    </source>
</reference>
<evidence type="ECO:0000313" key="1">
    <source>
        <dbReference type="EMBL" id="CNH99734.1"/>
    </source>
</evidence>
<protein>
    <submittedName>
        <fullName evidence="1">Ig domain-containing protein</fullName>
    </submittedName>
</protein>
<proteinExistence type="predicted"/>
<dbReference type="STRING" id="1288385.ERS137968_01047"/>
<dbReference type="InterPro" id="IPR013783">
    <property type="entry name" value="Ig-like_fold"/>
</dbReference>
<gene>
    <name evidence="1" type="ORF">ERS008529_02760</name>
    <name evidence="2" type="ORF">ERS137968_01047</name>
</gene>
<organism evidence="1 4">
    <name type="scientific">Yersinia pekkanenii</name>
    <dbReference type="NCBI Taxonomy" id="1288385"/>
    <lineage>
        <taxon>Bacteria</taxon>
        <taxon>Pseudomonadati</taxon>
        <taxon>Pseudomonadota</taxon>
        <taxon>Gammaproteobacteria</taxon>
        <taxon>Enterobacterales</taxon>
        <taxon>Yersiniaceae</taxon>
        <taxon>Yersinia</taxon>
    </lineage>
</organism>
<dbReference type="EMBL" id="CQAZ01000023">
    <property type="protein sequence ID" value="CNH99734.1"/>
    <property type="molecule type" value="Genomic_DNA"/>
</dbReference>
<name>A0A0T9Q7L7_9GAMM</name>